<dbReference type="InterPro" id="IPR036188">
    <property type="entry name" value="FAD/NAD-bd_sf"/>
</dbReference>
<evidence type="ECO:0000313" key="6">
    <source>
        <dbReference type="Proteomes" id="UP000469558"/>
    </source>
</evidence>
<dbReference type="PRINTS" id="PR00368">
    <property type="entry name" value="FADPNR"/>
</dbReference>
<protein>
    <submittedName>
        <fullName evidence="5">Thioredoxin reductase gliT</fullName>
    </submittedName>
</protein>
<reference evidence="5 6" key="1">
    <citation type="submission" date="2018-05" db="EMBL/GenBank/DDBJ databases">
        <title>Genome sequencing and assembly of the regulated plant pathogen Lachnellula willkommii and related sister species for the development of diagnostic species identification markers.</title>
        <authorList>
            <person name="Giroux E."/>
            <person name="Bilodeau G."/>
        </authorList>
    </citation>
    <scope>NUCLEOTIDE SEQUENCE [LARGE SCALE GENOMIC DNA]</scope>
    <source>
        <strain evidence="5 6">CBS 268.59</strain>
    </source>
</reference>
<evidence type="ECO:0000313" key="5">
    <source>
        <dbReference type="EMBL" id="TVY80806.1"/>
    </source>
</evidence>
<name>A0A8T9C5Z0_9HELO</name>
<gene>
    <name evidence="5" type="primary">gliT_0</name>
    <name evidence="5" type="ORF">LSUE1_G004961</name>
</gene>
<comment type="similarity">
    <text evidence="1">Belongs to the class-II pyridine nucleotide-disulfide oxidoreductase family.</text>
</comment>
<feature type="domain" description="FAD/NAD(P)-binding" evidence="4">
    <location>
        <begin position="14"/>
        <end position="312"/>
    </location>
</feature>
<dbReference type="AlphaFoldDB" id="A0A8T9C5Z0"/>
<dbReference type="GO" id="GO:0016491">
    <property type="term" value="F:oxidoreductase activity"/>
    <property type="evidence" value="ECO:0007669"/>
    <property type="project" value="UniProtKB-KW"/>
</dbReference>
<accession>A0A8T9C5Z0</accession>
<organism evidence="5 6">
    <name type="scientific">Lachnellula suecica</name>
    <dbReference type="NCBI Taxonomy" id="602035"/>
    <lineage>
        <taxon>Eukaryota</taxon>
        <taxon>Fungi</taxon>
        <taxon>Dikarya</taxon>
        <taxon>Ascomycota</taxon>
        <taxon>Pezizomycotina</taxon>
        <taxon>Leotiomycetes</taxon>
        <taxon>Helotiales</taxon>
        <taxon>Lachnaceae</taxon>
        <taxon>Lachnellula</taxon>
    </lineage>
</organism>
<dbReference type="PANTHER" id="PTHR48105">
    <property type="entry name" value="THIOREDOXIN REDUCTASE 1-RELATED-RELATED"/>
    <property type="match status" value="1"/>
</dbReference>
<evidence type="ECO:0000256" key="2">
    <source>
        <dbReference type="ARBA" id="ARBA00022630"/>
    </source>
</evidence>
<evidence type="ECO:0000256" key="1">
    <source>
        <dbReference type="ARBA" id="ARBA00009333"/>
    </source>
</evidence>
<keyword evidence="3" id="KW-0560">Oxidoreductase</keyword>
<dbReference type="InterPro" id="IPR050097">
    <property type="entry name" value="Ferredoxin-NADP_redctase_2"/>
</dbReference>
<proteinExistence type="inferred from homology"/>
<dbReference type="PRINTS" id="PR00469">
    <property type="entry name" value="PNDRDTASEII"/>
</dbReference>
<keyword evidence="6" id="KW-1185">Reference proteome</keyword>
<sequence>MAAPPTTTRTSPIDVLVIGAGPAGLATALGLSRLQGTCIVFCSNEFRNKMSKHMHGVPTWEHRDPAEYRAVTRKDILAHYDTVSFEDVGIKSLEKSEREGGGTLFKAVDVEGKEWWGRKVVLATGIRDIMPEIEGYADCWAKGIFHCLFCHGYEERGGPSAGVFAIDDCAAPPIAVHLARFALRLADDVTIYTNGDESGASEIRNILAKAGSETKSRNNIVVETKKIARLIKGEKSAEVEVILEDGSKKTEGFIAHKPKGLLNGPFVEQLGLETTPQGDLKVNAPFNETSVSGVFAAGDCSVAMKAVPIALSTAAFAAAGALSSLVAEN</sequence>
<comment type="caution">
    <text evidence="5">The sequence shown here is derived from an EMBL/GenBank/DDBJ whole genome shotgun (WGS) entry which is preliminary data.</text>
</comment>
<dbReference type="Pfam" id="PF07992">
    <property type="entry name" value="Pyr_redox_2"/>
    <property type="match status" value="1"/>
</dbReference>
<dbReference type="Proteomes" id="UP000469558">
    <property type="component" value="Unassembled WGS sequence"/>
</dbReference>
<dbReference type="GO" id="GO:0097237">
    <property type="term" value="P:cellular response to toxic substance"/>
    <property type="evidence" value="ECO:0007669"/>
    <property type="project" value="UniProtKB-ARBA"/>
</dbReference>
<dbReference type="SUPFAM" id="SSF51905">
    <property type="entry name" value="FAD/NAD(P)-binding domain"/>
    <property type="match status" value="1"/>
</dbReference>
<dbReference type="InterPro" id="IPR023753">
    <property type="entry name" value="FAD/NAD-binding_dom"/>
</dbReference>
<dbReference type="EMBL" id="QGMK01000607">
    <property type="protein sequence ID" value="TVY80806.1"/>
    <property type="molecule type" value="Genomic_DNA"/>
</dbReference>
<dbReference type="Gene3D" id="3.50.50.60">
    <property type="entry name" value="FAD/NAD(P)-binding domain"/>
    <property type="match status" value="2"/>
</dbReference>
<evidence type="ECO:0000256" key="3">
    <source>
        <dbReference type="ARBA" id="ARBA00023002"/>
    </source>
</evidence>
<evidence type="ECO:0000259" key="4">
    <source>
        <dbReference type="Pfam" id="PF07992"/>
    </source>
</evidence>
<keyword evidence="2" id="KW-0285">Flavoprotein</keyword>
<dbReference type="OrthoDB" id="10260355at2759"/>